<dbReference type="GO" id="GO:0005737">
    <property type="term" value="C:cytoplasm"/>
    <property type="evidence" value="ECO:0007669"/>
    <property type="project" value="UniProtKB-SubCell"/>
</dbReference>
<dbReference type="SUPFAM" id="SSF46785">
    <property type="entry name" value="Winged helix' DNA-binding domain"/>
    <property type="match status" value="1"/>
</dbReference>
<protein>
    <submittedName>
        <fullName evidence="3">MarR family transcriptional regulator</fullName>
    </submittedName>
</protein>
<dbReference type="Proteomes" id="UP000265419">
    <property type="component" value="Unassembled WGS sequence"/>
</dbReference>
<dbReference type="PROSITE" id="PS50995">
    <property type="entry name" value="HTH_MARR_2"/>
    <property type="match status" value="1"/>
</dbReference>
<comment type="caution">
    <text evidence="3">The sequence shown here is derived from an EMBL/GenBank/DDBJ whole genome shotgun (WGS) entry which is preliminary data.</text>
</comment>
<dbReference type="GO" id="GO:0006950">
    <property type="term" value="P:response to stress"/>
    <property type="evidence" value="ECO:0007669"/>
    <property type="project" value="TreeGrafter"/>
</dbReference>
<dbReference type="InterPro" id="IPR039422">
    <property type="entry name" value="MarR/SlyA-like"/>
</dbReference>
<dbReference type="InterPro" id="IPR036390">
    <property type="entry name" value="WH_DNA-bd_sf"/>
</dbReference>
<dbReference type="EMBL" id="QQXK01000071">
    <property type="protein sequence ID" value="RII40853.1"/>
    <property type="molecule type" value="Genomic_DNA"/>
</dbReference>
<organism evidence="3 4">
    <name type="scientific">Galactobacter valiniphilus</name>
    <dbReference type="NCBI Taxonomy" id="2676122"/>
    <lineage>
        <taxon>Bacteria</taxon>
        <taxon>Bacillati</taxon>
        <taxon>Actinomycetota</taxon>
        <taxon>Actinomycetes</taxon>
        <taxon>Micrococcales</taxon>
        <taxon>Micrococcaceae</taxon>
        <taxon>Galactobacter</taxon>
    </lineage>
</organism>
<evidence type="ECO:0000259" key="2">
    <source>
        <dbReference type="PROSITE" id="PS50995"/>
    </source>
</evidence>
<keyword evidence="4" id="KW-1185">Reference proteome</keyword>
<dbReference type="Pfam" id="PF01047">
    <property type="entry name" value="MarR"/>
    <property type="match status" value="1"/>
</dbReference>
<dbReference type="Gene3D" id="1.10.10.10">
    <property type="entry name" value="Winged helix-like DNA-binding domain superfamily/Winged helix DNA-binding domain"/>
    <property type="match status" value="1"/>
</dbReference>
<proteinExistence type="predicted"/>
<dbReference type="GO" id="GO:0003700">
    <property type="term" value="F:DNA-binding transcription factor activity"/>
    <property type="evidence" value="ECO:0007669"/>
    <property type="project" value="InterPro"/>
</dbReference>
<evidence type="ECO:0000313" key="4">
    <source>
        <dbReference type="Proteomes" id="UP000265419"/>
    </source>
</evidence>
<dbReference type="PANTHER" id="PTHR33164:SF5">
    <property type="entry name" value="ORGANIC HYDROPEROXIDE RESISTANCE TRANSCRIPTIONAL REGULATOR"/>
    <property type="match status" value="1"/>
</dbReference>
<dbReference type="InterPro" id="IPR036388">
    <property type="entry name" value="WH-like_DNA-bd_sf"/>
</dbReference>
<dbReference type="InterPro" id="IPR000835">
    <property type="entry name" value="HTH_MarR-typ"/>
</dbReference>
<gene>
    <name evidence="3" type="ORF">DWB68_15765</name>
</gene>
<accession>A0A399J5W0</accession>
<name>A0A399J5W0_9MICC</name>
<reference evidence="3 4" key="1">
    <citation type="submission" date="2018-07" db="EMBL/GenBank/DDBJ databases">
        <title>Arthrobacter sp. nov., isolated from raw cow's milk with high bacterial count.</title>
        <authorList>
            <person name="Hahne J."/>
            <person name="Isele D."/>
            <person name="Lipski A."/>
        </authorList>
    </citation>
    <scope>NUCLEOTIDE SEQUENCE [LARGE SCALE GENOMIC DNA]</scope>
    <source>
        <strain evidence="3 4">JZ R-35</strain>
    </source>
</reference>
<comment type="subcellular location">
    <subcellularLocation>
        <location evidence="1">Cytoplasm</location>
    </subcellularLocation>
</comment>
<evidence type="ECO:0000256" key="1">
    <source>
        <dbReference type="ARBA" id="ARBA00004496"/>
    </source>
</evidence>
<sequence length="138" mass="14900">MCFSLYSATNTMLATYRALLAPFGLTYQQYLVIQLLSEEKAMTVGALADRLVLEASAASGLVRRLVEAGILTKDRGAHDQRVVTVVLTERGLQLESELTSVAPCFAASTGLSIDAADLLIEELTTLRGSLEDARLIHD</sequence>
<evidence type="ECO:0000313" key="3">
    <source>
        <dbReference type="EMBL" id="RII40853.1"/>
    </source>
</evidence>
<dbReference type="SMART" id="SM00347">
    <property type="entry name" value="HTH_MARR"/>
    <property type="match status" value="1"/>
</dbReference>
<feature type="domain" description="HTH marR-type" evidence="2">
    <location>
        <begin position="1"/>
        <end position="135"/>
    </location>
</feature>
<dbReference type="AlphaFoldDB" id="A0A399J5W0"/>
<dbReference type="PANTHER" id="PTHR33164">
    <property type="entry name" value="TRANSCRIPTIONAL REGULATOR, MARR FAMILY"/>
    <property type="match status" value="1"/>
</dbReference>